<dbReference type="Proteomes" id="UP001595925">
    <property type="component" value="Unassembled WGS sequence"/>
</dbReference>
<evidence type="ECO:0000256" key="3">
    <source>
        <dbReference type="ARBA" id="ARBA00022989"/>
    </source>
</evidence>
<keyword evidence="8" id="KW-1185">Reference proteome</keyword>
<evidence type="ECO:0000259" key="6">
    <source>
        <dbReference type="PROSITE" id="PS50928"/>
    </source>
</evidence>
<name>A0ABD5QCS5_9EURY</name>
<comment type="similarity">
    <text evidence="5">Belongs to the binding-protein-dependent transport system permease family.</text>
</comment>
<feature type="transmembrane region" description="Helical" evidence="5">
    <location>
        <begin position="184"/>
        <end position="211"/>
    </location>
</feature>
<organism evidence="7 8">
    <name type="scientific">Saliphagus infecundisoli</name>
    <dbReference type="NCBI Taxonomy" id="1849069"/>
    <lineage>
        <taxon>Archaea</taxon>
        <taxon>Methanobacteriati</taxon>
        <taxon>Methanobacteriota</taxon>
        <taxon>Stenosarchaea group</taxon>
        <taxon>Halobacteria</taxon>
        <taxon>Halobacteriales</taxon>
        <taxon>Natrialbaceae</taxon>
        <taxon>Saliphagus</taxon>
    </lineage>
</organism>
<dbReference type="InterPro" id="IPR035906">
    <property type="entry name" value="MetI-like_sf"/>
</dbReference>
<comment type="subcellular location">
    <subcellularLocation>
        <location evidence="5">Cell membrane</location>
        <topology evidence="5">Multi-pass membrane protein</topology>
    </subcellularLocation>
    <subcellularLocation>
        <location evidence="1">Membrane</location>
        <topology evidence="1">Multi-pass membrane protein</topology>
    </subcellularLocation>
</comment>
<reference evidence="7 8" key="1">
    <citation type="journal article" date="2019" name="Int. J. Syst. Evol. Microbiol.">
        <title>The Global Catalogue of Microorganisms (GCM) 10K type strain sequencing project: providing services to taxonomists for standard genome sequencing and annotation.</title>
        <authorList>
            <consortium name="The Broad Institute Genomics Platform"/>
            <consortium name="The Broad Institute Genome Sequencing Center for Infectious Disease"/>
            <person name="Wu L."/>
            <person name="Ma J."/>
        </authorList>
    </citation>
    <scope>NUCLEOTIDE SEQUENCE [LARGE SCALE GENOMIC DNA]</scope>
    <source>
        <strain evidence="7 8">CGMCC 1.15824</strain>
    </source>
</reference>
<dbReference type="Pfam" id="PF00528">
    <property type="entry name" value="BPD_transp_1"/>
    <property type="match status" value="1"/>
</dbReference>
<dbReference type="CDD" id="cd06261">
    <property type="entry name" value="TM_PBP2"/>
    <property type="match status" value="1"/>
</dbReference>
<gene>
    <name evidence="7" type="ORF">ACFPFO_07035</name>
</gene>
<dbReference type="PROSITE" id="PS50928">
    <property type="entry name" value="ABC_TM1"/>
    <property type="match status" value="1"/>
</dbReference>
<dbReference type="Gene3D" id="1.10.3720.10">
    <property type="entry name" value="MetI-like"/>
    <property type="match status" value="1"/>
</dbReference>
<keyword evidence="3 5" id="KW-1133">Transmembrane helix</keyword>
<evidence type="ECO:0000313" key="7">
    <source>
        <dbReference type="EMBL" id="MFC4987518.1"/>
    </source>
</evidence>
<dbReference type="AlphaFoldDB" id="A0ABD5QCS5"/>
<evidence type="ECO:0000256" key="4">
    <source>
        <dbReference type="ARBA" id="ARBA00023136"/>
    </source>
</evidence>
<dbReference type="PANTHER" id="PTHR43376:SF1">
    <property type="entry name" value="OLIGOPEPTIDE TRANSPORT SYSTEM PERMEASE PROTEIN"/>
    <property type="match status" value="1"/>
</dbReference>
<accession>A0ABD5QCS5</accession>
<sequence length="335" mass="37028">MNWFIKRIGQGLFTVFAVATLTFVLVRTMPGSPSQRLASQIREQQPNMSTQEINAMVAQRIGVDPDRPLHEAYIEYMVNLAQGNLGESINYQEPVFDIIARALPWTAFVMTISLLFVFVMGLGLGAVMAYREGSRFDVGSSLIAIFLSSVPYYVAAVILIYVLAIELSAFPLSGRYPSDVEPGFTLAFVGGALYHAVLPAASFVITSWGGFALGMRGNSIQVLGQDYIRVAKLRGLTDRRIALRYVGRNAVLPMWTSFLITIGFMFGSSIILEEIFSYRGIGYYMFDSIDNRDYPVMMGTFLVITICVIVAVLIADMTYGKIDPRVEAGGDNEAY</sequence>
<feature type="transmembrane region" description="Helical" evidence="5">
    <location>
        <begin position="142"/>
        <end position="164"/>
    </location>
</feature>
<feature type="transmembrane region" description="Helical" evidence="5">
    <location>
        <begin position="105"/>
        <end position="130"/>
    </location>
</feature>
<comment type="caution">
    <text evidence="7">The sequence shown here is derived from an EMBL/GenBank/DDBJ whole genome shotgun (WGS) entry which is preliminary data.</text>
</comment>
<feature type="transmembrane region" description="Helical" evidence="5">
    <location>
        <begin position="294"/>
        <end position="315"/>
    </location>
</feature>
<keyword evidence="5" id="KW-0813">Transport</keyword>
<keyword evidence="2 5" id="KW-0812">Transmembrane</keyword>
<dbReference type="InterPro" id="IPR000515">
    <property type="entry name" value="MetI-like"/>
</dbReference>
<dbReference type="RefSeq" id="WP_114577507.1">
    <property type="nucleotide sequence ID" value="NZ_JAIVEF010000011.1"/>
</dbReference>
<evidence type="ECO:0000256" key="5">
    <source>
        <dbReference type="RuleBase" id="RU363032"/>
    </source>
</evidence>
<dbReference type="PANTHER" id="PTHR43376">
    <property type="entry name" value="OLIGOPEPTIDE TRANSPORT SYSTEM PERMEASE PROTEIN"/>
    <property type="match status" value="1"/>
</dbReference>
<protein>
    <submittedName>
        <fullName evidence="7">ABC transporter permease</fullName>
    </submittedName>
</protein>
<keyword evidence="4 5" id="KW-0472">Membrane</keyword>
<dbReference type="EMBL" id="JBHSJG010000026">
    <property type="protein sequence ID" value="MFC4987518.1"/>
    <property type="molecule type" value="Genomic_DNA"/>
</dbReference>
<feature type="domain" description="ABC transmembrane type-1" evidence="6">
    <location>
        <begin position="103"/>
        <end position="315"/>
    </location>
</feature>
<dbReference type="GO" id="GO:0005886">
    <property type="term" value="C:plasma membrane"/>
    <property type="evidence" value="ECO:0007669"/>
    <property type="project" value="UniProtKB-SubCell"/>
</dbReference>
<evidence type="ECO:0000256" key="2">
    <source>
        <dbReference type="ARBA" id="ARBA00022692"/>
    </source>
</evidence>
<feature type="transmembrane region" description="Helical" evidence="5">
    <location>
        <begin position="250"/>
        <end position="272"/>
    </location>
</feature>
<evidence type="ECO:0000313" key="8">
    <source>
        <dbReference type="Proteomes" id="UP001595925"/>
    </source>
</evidence>
<dbReference type="SUPFAM" id="SSF161098">
    <property type="entry name" value="MetI-like"/>
    <property type="match status" value="1"/>
</dbReference>
<evidence type="ECO:0000256" key="1">
    <source>
        <dbReference type="ARBA" id="ARBA00004141"/>
    </source>
</evidence>
<proteinExistence type="inferred from homology"/>